<dbReference type="EMBL" id="CAJOBJ010242649">
    <property type="protein sequence ID" value="CAF5078526.1"/>
    <property type="molecule type" value="Genomic_DNA"/>
</dbReference>
<dbReference type="Proteomes" id="UP000681720">
    <property type="component" value="Unassembled WGS sequence"/>
</dbReference>
<feature type="compositionally biased region" description="Low complexity" evidence="1">
    <location>
        <begin position="31"/>
        <end position="48"/>
    </location>
</feature>
<proteinExistence type="predicted"/>
<dbReference type="AlphaFoldDB" id="A0A8S3ERJ1"/>
<comment type="caution">
    <text evidence="2">The sequence shown here is derived from an EMBL/GenBank/DDBJ whole genome shotgun (WGS) entry which is preliminary data.</text>
</comment>
<feature type="non-terminal residue" evidence="2">
    <location>
        <position position="71"/>
    </location>
</feature>
<gene>
    <name evidence="2" type="ORF">GIL414_LOCUS61579</name>
</gene>
<sequence>VLFNPSKNIHVKFKTTLASHKPSVERPSTSNNNNNNNNNNNAEELAAANRRRRHTSTDFPTEVSLYASKSD</sequence>
<name>A0A8S3ERJ1_9BILA</name>
<organism evidence="2 3">
    <name type="scientific">Rotaria magnacalcarata</name>
    <dbReference type="NCBI Taxonomy" id="392030"/>
    <lineage>
        <taxon>Eukaryota</taxon>
        <taxon>Metazoa</taxon>
        <taxon>Spiralia</taxon>
        <taxon>Gnathifera</taxon>
        <taxon>Rotifera</taxon>
        <taxon>Eurotatoria</taxon>
        <taxon>Bdelloidea</taxon>
        <taxon>Philodinida</taxon>
        <taxon>Philodinidae</taxon>
        <taxon>Rotaria</taxon>
    </lineage>
</organism>
<feature type="non-terminal residue" evidence="2">
    <location>
        <position position="1"/>
    </location>
</feature>
<reference evidence="2" key="1">
    <citation type="submission" date="2021-02" db="EMBL/GenBank/DDBJ databases">
        <authorList>
            <person name="Nowell W R."/>
        </authorList>
    </citation>
    <scope>NUCLEOTIDE SEQUENCE</scope>
</reference>
<accession>A0A8S3ERJ1</accession>
<evidence type="ECO:0000256" key="1">
    <source>
        <dbReference type="SAM" id="MobiDB-lite"/>
    </source>
</evidence>
<protein>
    <submittedName>
        <fullName evidence="2">Uncharacterized protein</fullName>
    </submittedName>
</protein>
<evidence type="ECO:0000313" key="2">
    <source>
        <dbReference type="EMBL" id="CAF5078526.1"/>
    </source>
</evidence>
<evidence type="ECO:0000313" key="3">
    <source>
        <dbReference type="Proteomes" id="UP000681720"/>
    </source>
</evidence>
<feature type="region of interest" description="Disordered" evidence="1">
    <location>
        <begin position="13"/>
        <end position="71"/>
    </location>
</feature>